<dbReference type="PANTHER" id="PTHR43130">
    <property type="entry name" value="ARAC-FAMILY TRANSCRIPTIONAL REGULATOR"/>
    <property type="match status" value="1"/>
</dbReference>
<gene>
    <name evidence="5" type="ORF">O4H49_01275</name>
</gene>
<comment type="caution">
    <text evidence="5">The sequence shown here is derived from an EMBL/GenBank/DDBJ whole genome shotgun (WGS) entry which is preliminary data.</text>
</comment>
<name>A0ABT4LHB0_9PROT</name>
<dbReference type="Pfam" id="PF12833">
    <property type="entry name" value="HTH_18"/>
    <property type="match status" value="1"/>
</dbReference>
<dbReference type="Gene3D" id="3.40.50.880">
    <property type="match status" value="1"/>
</dbReference>
<evidence type="ECO:0000259" key="4">
    <source>
        <dbReference type="PROSITE" id="PS01124"/>
    </source>
</evidence>
<evidence type="ECO:0000313" key="6">
    <source>
        <dbReference type="Proteomes" id="UP001069802"/>
    </source>
</evidence>
<dbReference type="SMART" id="SM00342">
    <property type="entry name" value="HTH_ARAC"/>
    <property type="match status" value="1"/>
</dbReference>
<keyword evidence="1" id="KW-0805">Transcription regulation</keyword>
<evidence type="ECO:0000313" key="5">
    <source>
        <dbReference type="EMBL" id="MCZ4279387.1"/>
    </source>
</evidence>
<dbReference type="InterPro" id="IPR002818">
    <property type="entry name" value="DJ-1/PfpI"/>
</dbReference>
<dbReference type="PROSITE" id="PS01124">
    <property type="entry name" value="HTH_ARAC_FAMILY_2"/>
    <property type="match status" value="1"/>
</dbReference>
<dbReference type="InterPro" id="IPR052158">
    <property type="entry name" value="INH-QAR"/>
</dbReference>
<dbReference type="InterPro" id="IPR029062">
    <property type="entry name" value="Class_I_gatase-like"/>
</dbReference>
<dbReference type="CDD" id="cd03138">
    <property type="entry name" value="GATase1_AraC_2"/>
    <property type="match status" value="1"/>
</dbReference>
<feature type="domain" description="HTH araC/xylS-type" evidence="4">
    <location>
        <begin position="230"/>
        <end position="328"/>
    </location>
</feature>
<evidence type="ECO:0000256" key="2">
    <source>
        <dbReference type="ARBA" id="ARBA00023125"/>
    </source>
</evidence>
<evidence type="ECO:0000256" key="1">
    <source>
        <dbReference type="ARBA" id="ARBA00023015"/>
    </source>
</evidence>
<proteinExistence type="predicted"/>
<dbReference type="Gene3D" id="1.10.10.60">
    <property type="entry name" value="Homeodomain-like"/>
    <property type="match status" value="1"/>
</dbReference>
<dbReference type="PANTHER" id="PTHR43130:SF3">
    <property type="entry name" value="HTH-TYPE TRANSCRIPTIONAL REGULATOR RV1931C"/>
    <property type="match status" value="1"/>
</dbReference>
<dbReference type="InterPro" id="IPR018060">
    <property type="entry name" value="HTH_AraC"/>
</dbReference>
<dbReference type="EMBL" id="JAPWGY010000001">
    <property type="protein sequence ID" value="MCZ4279387.1"/>
    <property type="molecule type" value="Genomic_DNA"/>
</dbReference>
<keyword evidence="3" id="KW-0804">Transcription</keyword>
<dbReference type="SUPFAM" id="SSF46689">
    <property type="entry name" value="Homeodomain-like"/>
    <property type="match status" value="2"/>
</dbReference>
<protein>
    <submittedName>
        <fullName evidence="5">Helix-turn-helix domain-containing protein</fullName>
    </submittedName>
</protein>
<organism evidence="5 6">
    <name type="scientific">Kiloniella laminariae</name>
    <dbReference type="NCBI Taxonomy" id="454162"/>
    <lineage>
        <taxon>Bacteria</taxon>
        <taxon>Pseudomonadati</taxon>
        <taxon>Pseudomonadota</taxon>
        <taxon>Alphaproteobacteria</taxon>
        <taxon>Rhodospirillales</taxon>
        <taxon>Kiloniellaceae</taxon>
        <taxon>Kiloniella</taxon>
    </lineage>
</organism>
<dbReference type="InterPro" id="IPR020449">
    <property type="entry name" value="Tscrpt_reg_AraC-type_HTH"/>
</dbReference>
<reference evidence="5" key="1">
    <citation type="submission" date="2022-12" db="EMBL/GenBank/DDBJ databases">
        <title>Bacterial isolates from different developmental stages of Nematostella vectensis.</title>
        <authorList>
            <person name="Fraune S."/>
        </authorList>
    </citation>
    <scope>NUCLEOTIDE SEQUENCE</scope>
    <source>
        <strain evidence="5">G21630-S1</strain>
    </source>
</reference>
<accession>A0ABT4LHB0</accession>
<keyword evidence="6" id="KW-1185">Reference proteome</keyword>
<dbReference type="RefSeq" id="WP_269421594.1">
    <property type="nucleotide sequence ID" value="NZ_JAPWGY010000001.1"/>
</dbReference>
<sequence length="331" mass="37785">MKNMVNIAVLSYPGAMKSAHYGLFEFFEVANTLANEHPGSNWPFFRCSTRSALPDVPGMSPELGTEYKMTADSGAEGADDNIFDIVVLPPRTAEIDWAMRAGNCRRWLKFQHQKGAVMASACAGAFLLADAGLLDGRRVTTHWGLAEEFRKRYPKAFLCEQELLLDEGDIITAGGMMAWMDLALRLVEKFASPFLSLLLGKYFLVDTGQRDQRCYQSFSPKLTHGDMEILSLQHWLHKNWEEGVDLGKMTDEVHMSERTLQRRFTQATGFSPSSYVMKLRLQKAREYLETSRASIDEIVWKIGYEDQSSFRKLFRRETGLTPSEYRKRFSR</sequence>
<dbReference type="SUPFAM" id="SSF52317">
    <property type="entry name" value="Class I glutamine amidotransferase-like"/>
    <property type="match status" value="1"/>
</dbReference>
<dbReference type="Proteomes" id="UP001069802">
    <property type="component" value="Unassembled WGS sequence"/>
</dbReference>
<keyword evidence="2" id="KW-0238">DNA-binding</keyword>
<dbReference type="InterPro" id="IPR009057">
    <property type="entry name" value="Homeodomain-like_sf"/>
</dbReference>
<dbReference type="Pfam" id="PF01965">
    <property type="entry name" value="DJ-1_PfpI"/>
    <property type="match status" value="1"/>
</dbReference>
<evidence type="ECO:0000256" key="3">
    <source>
        <dbReference type="ARBA" id="ARBA00023163"/>
    </source>
</evidence>
<dbReference type="PRINTS" id="PR00032">
    <property type="entry name" value="HTHARAC"/>
</dbReference>